<feature type="region of interest" description="Disordered" evidence="1">
    <location>
        <begin position="1"/>
        <end position="32"/>
    </location>
</feature>
<gene>
    <name evidence="2" type="ORF">E5A73_14435</name>
</gene>
<sequence>MTFASFRADSPPPSNSRFGKGDRPGVEAGCTNPAALGGGNAVSQPYLAAAGGMLGEGETPPWTRDGAPVTTPFVRTPGLISIECVRKDGFNYLAVTVNADPADPRTDRIAGDVVAGTQILRNWGLHLIDMNVAQGDLVALADSQARAWAARRR</sequence>
<evidence type="ECO:0000313" key="3">
    <source>
        <dbReference type="Proteomes" id="UP000306147"/>
    </source>
</evidence>
<reference evidence="2 3" key="1">
    <citation type="submission" date="2019-04" db="EMBL/GenBank/DDBJ databases">
        <title>Sphingomonas psychrotolerans sp. nov., isolated from soil in the Tianshan Mountains, Xinjiang, China.</title>
        <authorList>
            <person name="Luo Y."/>
            <person name="Sheng H."/>
        </authorList>
    </citation>
    <scope>NUCLEOTIDE SEQUENCE [LARGE SCALE GENOMIC DNA]</scope>
    <source>
        <strain evidence="2 3">ZFGT-11</strain>
    </source>
</reference>
<protein>
    <submittedName>
        <fullName evidence="2">Uncharacterized protein</fullName>
    </submittedName>
</protein>
<dbReference type="AlphaFoldDB" id="A0A4S1XBU1"/>
<accession>A0A4S1XBU1</accession>
<dbReference type="Proteomes" id="UP000306147">
    <property type="component" value="Unassembled WGS sequence"/>
</dbReference>
<dbReference type="OrthoDB" id="9794645at2"/>
<keyword evidence="3" id="KW-1185">Reference proteome</keyword>
<dbReference type="EMBL" id="SRXT01000005">
    <property type="protein sequence ID" value="TGX52830.1"/>
    <property type="molecule type" value="Genomic_DNA"/>
</dbReference>
<dbReference type="RefSeq" id="WP_135964536.1">
    <property type="nucleotide sequence ID" value="NZ_SRXT01000005.1"/>
</dbReference>
<organism evidence="2 3">
    <name type="scientific">Sphingomonas gei</name>
    <dbReference type="NCBI Taxonomy" id="1395960"/>
    <lineage>
        <taxon>Bacteria</taxon>
        <taxon>Pseudomonadati</taxon>
        <taxon>Pseudomonadota</taxon>
        <taxon>Alphaproteobacteria</taxon>
        <taxon>Sphingomonadales</taxon>
        <taxon>Sphingomonadaceae</taxon>
        <taxon>Sphingomonas</taxon>
    </lineage>
</organism>
<evidence type="ECO:0000256" key="1">
    <source>
        <dbReference type="SAM" id="MobiDB-lite"/>
    </source>
</evidence>
<evidence type="ECO:0000313" key="2">
    <source>
        <dbReference type="EMBL" id="TGX52830.1"/>
    </source>
</evidence>
<comment type="caution">
    <text evidence="2">The sequence shown here is derived from an EMBL/GenBank/DDBJ whole genome shotgun (WGS) entry which is preliminary data.</text>
</comment>
<proteinExistence type="predicted"/>
<name>A0A4S1XBU1_9SPHN</name>